<evidence type="ECO:0000256" key="1">
    <source>
        <dbReference type="SAM" id="SignalP"/>
    </source>
</evidence>
<dbReference type="AlphaFoldDB" id="A0A9X0R088"/>
<accession>A0A9X0R088</accession>
<feature type="chain" id="PRO_5040790733" evidence="1">
    <location>
        <begin position="18"/>
        <end position="188"/>
    </location>
</feature>
<organism evidence="2 3">
    <name type="scientific">Siccirubricoccus deserti</name>
    <dbReference type="NCBI Taxonomy" id="2013562"/>
    <lineage>
        <taxon>Bacteria</taxon>
        <taxon>Pseudomonadati</taxon>
        <taxon>Pseudomonadota</taxon>
        <taxon>Alphaproteobacteria</taxon>
        <taxon>Acetobacterales</taxon>
        <taxon>Roseomonadaceae</taxon>
        <taxon>Siccirubricoccus</taxon>
    </lineage>
</organism>
<evidence type="ECO:0000313" key="2">
    <source>
        <dbReference type="EMBL" id="MBC4017165.1"/>
    </source>
</evidence>
<dbReference type="RefSeq" id="WP_186771922.1">
    <property type="nucleotide sequence ID" value="NZ_JACOMF010000023.1"/>
</dbReference>
<dbReference type="EMBL" id="JACOMF010000023">
    <property type="protein sequence ID" value="MBC4017165.1"/>
    <property type="molecule type" value="Genomic_DNA"/>
</dbReference>
<keyword evidence="3" id="KW-1185">Reference proteome</keyword>
<proteinExistence type="predicted"/>
<sequence length="188" mass="19814">MLGLAAGLLLGAGPAAAQNRFSLINNTGQTIERAYVSPSRVNSWGSDVLGNGVLPPGHSTWIVPQFGDCVLDVRVVFQGGAAEERRQVNACSLSRIVWGSAPGGGDPSFQFVNQAGVTVHELYVSLSSDSNWGRDRLGNATLAPGTGVWVSLPSGKVCTVDIRVVYTDGRAVERRGVETCSAQALNFR</sequence>
<dbReference type="Proteomes" id="UP000600101">
    <property type="component" value="Unassembled WGS sequence"/>
</dbReference>
<name>A0A9X0R088_9PROT</name>
<protein>
    <submittedName>
        <fullName evidence="2">Tat pathway signal protein</fullName>
    </submittedName>
</protein>
<gene>
    <name evidence="2" type="ORF">H7965_17775</name>
</gene>
<comment type="caution">
    <text evidence="2">The sequence shown here is derived from an EMBL/GenBank/DDBJ whole genome shotgun (WGS) entry which is preliminary data.</text>
</comment>
<keyword evidence="1" id="KW-0732">Signal</keyword>
<reference evidence="2" key="1">
    <citation type="submission" date="2020-08" db="EMBL/GenBank/DDBJ databases">
        <authorList>
            <person name="Hu Y."/>
            <person name="Nguyen S.V."/>
            <person name="Li F."/>
            <person name="Fanning S."/>
        </authorList>
    </citation>
    <scope>NUCLEOTIDE SEQUENCE</scope>
    <source>
        <strain evidence="2">SYSU D8009</strain>
    </source>
</reference>
<evidence type="ECO:0000313" key="3">
    <source>
        <dbReference type="Proteomes" id="UP000600101"/>
    </source>
</evidence>
<feature type="signal peptide" evidence="1">
    <location>
        <begin position="1"/>
        <end position="17"/>
    </location>
</feature>